<dbReference type="Proteomes" id="UP000198555">
    <property type="component" value="Unassembled WGS sequence"/>
</dbReference>
<evidence type="ECO:0000256" key="5">
    <source>
        <dbReference type="ARBA" id="ARBA00023136"/>
    </source>
</evidence>
<dbReference type="PANTHER" id="PTHR30509:SF9">
    <property type="entry name" value="MULTIDRUG RESISTANCE PROTEIN MDTO"/>
    <property type="match status" value="1"/>
</dbReference>
<evidence type="ECO:0000259" key="8">
    <source>
        <dbReference type="Pfam" id="PF12805"/>
    </source>
</evidence>
<keyword evidence="2" id="KW-1003">Cell membrane</keyword>
<sequence length="753" mass="87202">MNYSSELKKFLTSQYIYSGARIALAIVIPSIILAQLGLLKEFFLFPLGTSFVGLTDQPGPFIRRRNTLLISVVTFFLIALIASLVKDFPVAVYLEIIIFGFFFSMIGVYGLRLAVFGSIALVVLSIFIDGHLTGNDIFKSSFIFFLGCLWFFVVFMIVTRLQPYKLASQVVGENYLELADYLRIKAKYYSKNPDYDALLNQLISQQIKIKNHQEDTREIVFKTRQIVNESTTQSRILMLMFLNSIDLYDKLLTSENDYKRMNLVFGDSALLQKIYYFLLLMADEITNLGISLQSGSEFRQITNFDEELKNIYDEFFNYRAKKFSPDTLEDFMMMRQILMRITEITDEVKTIFKVNSQDQKLAKSLSTGLDYSKFLPKEEKLNRKVFLSNFSLDSSHFRHAVRVTVALLLGYIVSRFSILGIGHSYWILITIIAILKPAYATTKHRNLLRLYGTAAGAVIAYILLYFIQEPTALLVILLLSMILCFSLLKSSYSWAVLFMTIYIFLSFNFLNPGNVNLIFKDRLLDTIIGGAVTFLVAYFILPVWEHTQNLTLMKKSSKSNLDYFRLVMDHFIKKENVDDQDFRLKRKNAIIDLANLSDNFQRMISDPKNQQRKLETVHQFVTTTHLITAYTASLSQYAKSGHHFPEIDFESWKIKISAELIRTSSLLFQKELDEQIKIESHIKPEDQVTDLLEKRRAEIELQEISNERKPFVVSHLTEIKNIRELLELIYDVAKDQRKIIEEYLLYQSTTAKQ</sequence>
<name>A0A1H6JTK9_9FLAO</name>
<dbReference type="PANTHER" id="PTHR30509">
    <property type="entry name" value="P-HYDROXYBENZOIC ACID EFFLUX PUMP SUBUNIT-RELATED"/>
    <property type="match status" value="1"/>
</dbReference>
<dbReference type="EMBL" id="FNWX01000018">
    <property type="protein sequence ID" value="SEH65844.1"/>
    <property type="molecule type" value="Genomic_DNA"/>
</dbReference>
<dbReference type="Pfam" id="PF13515">
    <property type="entry name" value="FUSC_2"/>
    <property type="match status" value="1"/>
</dbReference>
<dbReference type="AlphaFoldDB" id="A0A1H6JTK9"/>
<accession>A0A1H6JTK9</accession>
<evidence type="ECO:0000259" key="9">
    <source>
        <dbReference type="Pfam" id="PF13515"/>
    </source>
</evidence>
<feature type="transmembrane region" description="Helical" evidence="7">
    <location>
        <begin position="67"/>
        <end position="85"/>
    </location>
</feature>
<feature type="transmembrane region" description="Helical" evidence="7">
    <location>
        <begin position="91"/>
        <end position="108"/>
    </location>
</feature>
<evidence type="ECO:0000256" key="2">
    <source>
        <dbReference type="ARBA" id="ARBA00022475"/>
    </source>
</evidence>
<organism evidence="10 11">
    <name type="scientific">Epilithonimonas hominis</name>
    <dbReference type="NCBI Taxonomy" id="420404"/>
    <lineage>
        <taxon>Bacteria</taxon>
        <taxon>Pseudomonadati</taxon>
        <taxon>Bacteroidota</taxon>
        <taxon>Flavobacteriia</taxon>
        <taxon>Flavobacteriales</taxon>
        <taxon>Weeksellaceae</taxon>
        <taxon>Chryseobacterium group</taxon>
        <taxon>Epilithonimonas</taxon>
    </lineage>
</organism>
<evidence type="ECO:0000313" key="11">
    <source>
        <dbReference type="Proteomes" id="UP000198555"/>
    </source>
</evidence>
<protein>
    <submittedName>
        <fullName evidence="10">Uncharacterized membrane protein YccC</fullName>
    </submittedName>
</protein>
<comment type="subcellular location">
    <subcellularLocation>
        <location evidence="1">Cell membrane</location>
        <topology evidence="1">Multi-pass membrane protein</topology>
    </subcellularLocation>
</comment>
<dbReference type="InterPro" id="IPR032692">
    <property type="entry name" value="YccS_N"/>
</dbReference>
<feature type="transmembrane region" description="Helical" evidence="7">
    <location>
        <begin position="447"/>
        <end position="467"/>
    </location>
</feature>
<dbReference type="RefSeq" id="WP_089769995.1">
    <property type="nucleotide sequence ID" value="NZ_FNWX01000018.1"/>
</dbReference>
<dbReference type="STRING" id="420404.SAMN05421793_11818"/>
<keyword evidence="3 7" id="KW-0812">Transmembrane</keyword>
<gene>
    <name evidence="10" type="ORF">SAMN05421793_11818</name>
</gene>
<evidence type="ECO:0000313" key="10">
    <source>
        <dbReference type="EMBL" id="SEH65844.1"/>
    </source>
</evidence>
<dbReference type="InterPro" id="IPR049453">
    <property type="entry name" value="Memb_transporter_dom"/>
</dbReference>
<comment type="similarity">
    <text evidence="6">Belongs to the YccS/YhfK family.</text>
</comment>
<evidence type="ECO:0000256" key="6">
    <source>
        <dbReference type="ARBA" id="ARBA00043993"/>
    </source>
</evidence>
<keyword evidence="5 7" id="KW-0472">Membrane</keyword>
<feature type="transmembrane region" description="Helical" evidence="7">
    <location>
        <begin position="405"/>
        <end position="435"/>
    </location>
</feature>
<feature type="transmembrane region" description="Helical" evidence="7">
    <location>
        <begin position="20"/>
        <end position="39"/>
    </location>
</feature>
<evidence type="ECO:0000256" key="3">
    <source>
        <dbReference type="ARBA" id="ARBA00022692"/>
    </source>
</evidence>
<feature type="domain" description="Integral membrane bound transporter" evidence="9">
    <location>
        <begin position="417"/>
        <end position="536"/>
    </location>
</feature>
<evidence type="ECO:0000256" key="7">
    <source>
        <dbReference type="SAM" id="Phobius"/>
    </source>
</evidence>
<feature type="transmembrane region" description="Helical" evidence="7">
    <location>
        <begin position="113"/>
        <end position="132"/>
    </location>
</feature>
<reference evidence="11" key="1">
    <citation type="submission" date="2016-10" db="EMBL/GenBank/DDBJ databases">
        <authorList>
            <person name="Varghese N."/>
            <person name="Submissions S."/>
        </authorList>
    </citation>
    <scope>NUCLEOTIDE SEQUENCE [LARGE SCALE GENOMIC DNA]</scope>
    <source>
        <strain evidence="11">DSM 19326</strain>
    </source>
</reference>
<feature type="transmembrane region" description="Helical" evidence="7">
    <location>
        <begin position="523"/>
        <end position="544"/>
    </location>
</feature>
<feature type="transmembrane region" description="Helical" evidence="7">
    <location>
        <begin position="138"/>
        <end position="158"/>
    </location>
</feature>
<keyword evidence="11" id="KW-1185">Reference proteome</keyword>
<keyword evidence="4 7" id="KW-1133">Transmembrane helix</keyword>
<dbReference type="Pfam" id="PF12805">
    <property type="entry name" value="FUSC-like"/>
    <property type="match status" value="1"/>
</dbReference>
<evidence type="ECO:0000256" key="1">
    <source>
        <dbReference type="ARBA" id="ARBA00004651"/>
    </source>
</evidence>
<feature type="transmembrane region" description="Helical" evidence="7">
    <location>
        <begin position="494"/>
        <end position="511"/>
    </location>
</feature>
<dbReference type="GO" id="GO:0005886">
    <property type="term" value="C:plasma membrane"/>
    <property type="evidence" value="ECO:0007669"/>
    <property type="project" value="UniProtKB-SubCell"/>
</dbReference>
<proteinExistence type="inferred from homology"/>
<evidence type="ECO:0000256" key="4">
    <source>
        <dbReference type="ARBA" id="ARBA00022989"/>
    </source>
</evidence>
<feature type="transmembrane region" description="Helical" evidence="7">
    <location>
        <begin position="472"/>
        <end position="488"/>
    </location>
</feature>
<feature type="domain" description="Integral membrane protein YccS N-terminal" evidence="8">
    <location>
        <begin position="68"/>
        <end position="344"/>
    </location>
</feature>